<dbReference type="Proteomes" id="UP000054359">
    <property type="component" value="Unassembled WGS sequence"/>
</dbReference>
<reference evidence="1 2" key="1">
    <citation type="submission" date="2013-11" db="EMBL/GenBank/DDBJ databases">
        <title>Genome sequencing of Stegodyphus mimosarum.</title>
        <authorList>
            <person name="Bechsgaard J."/>
        </authorList>
    </citation>
    <scope>NUCLEOTIDE SEQUENCE [LARGE SCALE GENOMIC DNA]</scope>
</reference>
<protein>
    <submittedName>
        <fullName evidence="1">Uncharacterized protein</fullName>
    </submittedName>
</protein>
<dbReference type="EMBL" id="KK113258">
    <property type="protein sequence ID" value="KFM59723.1"/>
    <property type="molecule type" value="Genomic_DNA"/>
</dbReference>
<evidence type="ECO:0000313" key="2">
    <source>
        <dbReference type="Proteomes" id="UP000054359"/>
    </source>
</evidence>
<dbReference type="AlphaFoldDB" id="A0A087T3N4"/>
<evidence type="ECO:0000313" key="1">
    <source>
        <dbReference type="EMBL" id="KFM59723.1"/>
    </source>
</evidence>
<organism evidence="1 2">
    <name type="scientific">Stegodyphus mimosarum</name>
    <name type="common">African social velvet spider</name>
    <dbReference type="NCBI Taxonomy" id="407821"/>
    <lineage>
        <taxon>Eukaryota</taxon>
        <taxon>Metazoa</taxon>
        <taxon>Ecdysozoa</taxon>
        <taxon>Arthropoda</taxon>
        <taxon>Chelicerata</taxon>
        <taxon>Arachnida</taxon>
        <taxon>Araneae</taxon>
        <taxon>Araneomorphae</taxon>
        <taxon>Entelegynae</taxon>
        <taxon>Eresoidea</taxon>
        <taxon>Eresidae</taxon>
        <taxon>Stegodyphus</taxon>
    </lineage>
</organism>
<gene>
    <name evidence="1" type="ORF">X975_12965</name>
</gene>
<accession>A0A087T3N4</accession>
<sequence length="58" mass="6505">MHFKYSSSTLALFPRLLSKLIFRIVISSMSFMFSPKSSNICAALSTLPLFSSNEAQEK</sequence>
<proteinExistence type="predicted"/>
<feature type="non-terminal residue" evidence="1">
    <location>
        <position position="58"/>
    </location>
</feature>
<keyword evidence="2" id="KW-1185">Reference proteome</keyword>
<name>A0A087T3N4_STEMI</name>